<dbReference type="EMBL" id="GBXM01055869">
    <property type="protein sequence ID" value="JAH52708.1"/>
    <property type="molecule type" value="Transcribed_RNA"/>
</dbReference>
<dbReference type="AlphaFoldDB" id="A0A0E9TJ02"/>
<protein>
    <submittedName>
        <fullName evidence="1">Uncharacterized protein</fullName>
    </submittedName>
</protein>
<proteinExistence type="predicted"/>
<reference evidence="1" key="1">
    <citation type="submission" date="2014-11" db="EMBL/GenBank/DDBJ databases">
        <authorList>
            <person name="Amaro Gonzalez C."/>
        </authorList>
    </citation>
    <scope>NUCLEOTIDE SEQUENCE</scope>
</reference>
<sequence length="34" mass="4020">MECKGLYIHIGESFKIKFVLPLTLFHRGSKIYLH</sequence>
<reference evidence="1" key="2">
    <citation type="journal article" date="2015" name="Fish Shellfish Immunol.">
        <title>Early steps in the European eel (Anguilla anguilla)-Vibrio vulnificus interaction in the gills: Role of the RtxA13 toxin.</title>
        <authorList>
            <person name="Callol A."/>
            <person name="Pajuelo D."/>
            <person name="Ebbesson L."/>
            <person name="Teles M."/>
            <person name="MacKenzie S."/>
            <person name="Amaro C."/>
        </authorList>
    </citation>
    <scope>NUCLEOTIDE SEQUENCE</scope>
</reference>
<evidence type="ECO:0000313" key="1">
    <source>
        <dbReference type="EMBL" id="JAH52708.1"/>
    </source>
</evidence>
<organism evidence="1">
    <name type="scientific">Anguilla anguilla</name>
    <name type="common">European freshwater eel</name>
    <name type="synonym">Muraena anguilla</name>
    <dbReference type="NCBI Taxonomy" id="7936"/>
    <lineage>
        <taxon>Eukaryota</taxon>
        <taxon>Metazoa</taxon>
        <taxon>Chordata</taxon>
        <taxon>Craniata</taxon>
        <taxon>Vertebrata</taxon>
        <taxon>Euteleostomi</taxon>
        <taxon>Actinopterygii</taxon>
        <taxon>Neopterygii</taxon>
        <taxon>Teleostei</taxon>
        <taxon>Anguilliformes</taxon>
        <taxon>Anguillidae</taxon>
        <taxon>Anguilla</taxon>
    </lineage>
</organism>
<accession>A0A0E9TJ02</accession>
<name>A0A0E9TJ02_ANGAN</name>